<name>A0A8X6T9R6_NEPPI</name>
<gene>
    <name evidence="1" type="ORF">NPIL_617521</name>
</gene>
<protein>
    <submittedName>
        <fullName evidence="1">Uncharacterized protein</fullName>
    </submittedName>
</protein>
<accession>A0A8X6T9R6</accession>
<dbReference type="Proteomes" id="UP000887013">
    <property type="component" value="Unassembled WGS sequence"/>
</dbReference>
<organism evidence="1 2">
    <name type="scientific">Nephila pilipes</name>
    <name type="common">Giant wood spider</name>
    <name type="synonym">Nephila maculata</name>
    <dbReference type="NCBI Taxonomy" id="299642"/>
    <lineage>
        <taxon>Eukaryota</taxon>
        <taxon>Metazoa</taxon>
        <taxon>Ecdysozoa</taxon>
        <taxon>Arthropoda</taxon>
        <taxon>Chelicerata</taxon>
        <taxon>Arachnida</taxon>
        <taxon>Araneae</taxon>
        <taxon>Araneomorphae</taxon>
        <taxon>Entelegynae</taxon>
        <taxon>Araneoidea</taxon>
        <taxon>Nephilidae</taxon>
        <taxon>Nephila</taxon>
    </lineage>
</organism>
<proteinExistence type="predicted"/>
<dbReference type="EMBL" id="BMAW01099623">
    <property type="protein sequence ID" value="GFS90937.1"/>
    <property type="molecule type" value="Genomic_DNA"/>
</dbReference>
<keyword evidence="2" id="KW-1185">Reference proteome</keyword>
<evidence type="ECO:0000313" key="1">
    <source>
        <dbReference type="EMBL" id="GFS90937.1"/>
    </source>
</evidence>
<dbReference type="AlphaFoldDB" id="A0A8X6T9R6"/>
<sequence length="106" mass="12116">MFEEERLCVHSCKNENSDEVKRWKLTFSSIASILCHSVMSLKKIRIAHLALDTVSRCRLNVDKQKPIYASSYQSHGFWATASSVDGDSSVFEKIKKYSVQDDSRVI</sequence>
<evidence type="ECO:0000313" key="2">
    <source>
        <dbReference type="Proteomes" id="UP000887013"/>
    </source>
</evidence>
<comment type="caution">
    <text evidence="1">The sequence shown here is derived from an EMBL/GenBank/DDBJ whole genome shotgun (WGS) entry which is preliminary data.</text>
</comment>
<reference evidence="1" key="1">
    <citation type="submission" date="2020-08" db="EMBL/GenBank/DDBJ databases">
        <title>Multicomponent nature underlies the extraordinary mechanical properties of spider dragline silk.</title>
        <authorList>
            <person name="Kono N."/>
            <person name="Nakamura H."/>
            <person name="Mori M."/>
            <person name="Yoshida Y."/>
            <person name="Ohtoshi R."/>
            <person name="Malay A.D."/>
            <person name="Moran D.A.P."/>
            <person name="Tomita M."/>
            <person name="Numata K."/>
            <person name="Arakawa K."/>
        </authorList>
    </citation>
    <scope>NUCLEOTIDE SEQUENCE</scope>
</reference>